<dbReference type="GO" id="GO:0005666">
    <property type="term" value="C:RNA polymerase III complex"/>
    <property type="evidence" value="ECO:0007669"/>
    <property type="project" value="TreeGrafter"/>
</dbReference>
<dbReference type="GO" id="GO:0005665">
    <property type="term" value="C:RNA polymerase II, core complex"/>
    <property type="evidence" value="ECO:0007669"/>
    <property type="project" value="TreeGrafter"/>
</dbReference>
<evidence type="ECO:0000256" key="1">
    <source>
        <dbReference type="ARBA" id="ARBA00023163"/>
    </source>
</evidence>
<keyword evidence="1" id="KW-0804">Transcription</keyword>
<sequence length="216" mass="25309">MATQNSSSMISSIYKSRRVILELMKRQDYDIEEYNNFSINEVNSMFNNKQSDMLLKKKENNLATGKPDKIYIKYYLGKSLRPQNIQEMIDDLFNLEEVLEKQDTLMIITKEDMNESLTNLLKHIWEQDNILVVIQSIKRLQINILDHVLVPPHKVLSEVEMNEVKRKYNITDDSQFPEISRFDAVSQIIGIRPGQLCEITRPSKTAVTTLYYRICV</sequence>
<dbReference type="PANTHER" id="PTHR10535:SF0">
    <property type="entry name" value="DNA-DIRECTED RNA POLYMERASES I, II, AND III SUBUNIT RPABC1"/>
    <property type="match status" value="1"/>
</dbReference>
<dbReference type="InterPro" id="IPR000783">
    <property type="entry name" value="RNA_pol_subH/Rpb5_C"/>
</dbReference>
<proteinExistence type="predicted"/>
<dbReference type="GO" id="GO:0003677">
    <property type="term" value="F:DNA binding"/>
    <property type="evidence" value="ECO:0007669"/>
    <property type="project" value="InterPro"/>
</dbReference>
<name>A0A6C0KTY0_9ZZZZ</name>
<feature type="domain" description="RNA polymerase subunit H/Rpb5 C-terminal" evidence="2">
    <location>
        <begin position="142"/>
        <end position="215"/>
    </location>
</feature>
<dbReference type="Gene3D" id="3.90.940.20">
    <property type="entry name" value="RPB5-like RNA polymerase subunit"/>
    <property type="match status" value="1"/>
</dbReference>
<dbReference type="GO" id="GO:0042797">
    <property type="term" value="P:tRNA transcription by RNA polymerase III"/>
    <property type="evidence" value="ECO:0007669"/>
    <property type="project" value="TreeGrafter"/>
</dbReference>
<protein>
    <recommendedName>
        <fullName evidence="2">RNA polymerase subunit H/Rpb5 C-terminal domain-containing protein</fullName>
    </recommendedName>
</protein>
<dbReference type="InterPro" id="IPR035913">
    <property type="entry name" value="RPB5-like_sf"/>
</dbReference>
<evidence type="ECO:0000259" key="2">
    <source>
        <dbReference type="Pfam" id="PF01191"/>
    </source>
</evidence>
<dbReference type="InterPro" id="IPR014381">
    <property type="entry name" value="Arch_Rpo5/euc_Rpb5"/>
</dbReference>
<dbReference type="AlphaFoldDB" id="A0A6C0KTY0"/>
<dbReference type="PIRSF" id="PIRSF000747">
    <property type="entry name" value="RPB5"/>
    <property type="match status" value="1"/>
</dbReference>
<dbReference type="GO" id="GO:0006366">
    <property type="term" value="P:transcription by RNA polymerase II"/>
    <property type="evidence" value="ECO:0007669"/>
    <property type="project" value="TreeGrafter"/>
</dbReference>
<dbReference type="GO" id="GO:0006362">
    <property type="term" value="P:transcription elongation by RNA polymerase I"/>
    <property type="evidence" value="ECO:0007669"/>
    <property type="project" value="TreeGrafter"/>
</dbReference>
<accession>A0A6C0KTY0</accession>
<dbReference type="Pfam" id="PF01191">
    <property type="entry name" value="RNA_pol_Rpb5_C"/>
    <property type="match status" value="1"/>
</dbReference>
<reference evidence="3" key="1">
    <citation type="journal article" date="2020" name="Nature">
        <title>Giant virus diversity and host interactions through global metagenomics.</title>
        <authorList>
            <person name="Schulz F."/>
            <person name="Roux S."/>
            <person name="Paez-Espino D."/>
            <person name="Jungbluth S."/>
            <person name="Walsh D.A."/>
            <person name="Denef V.J."/>
            <person name="McMahon K.D."/>
            <person name="Konstantinidis K.T."/>
            <person name="Eloe-Fadrosh E.A."/>
            <person name="Kyrpides N.C."/>
            <person name="Woyke T."/>
        </authorList>
    </citation>
    <scope>NUCLEOTIDE SEQUENCE</scope>
    <source>
        <strain evidence="3">GVMAG-S-3300013094-109</strain>
    </source>
</reference>
<evidence type="ECO:0000313" key="3">
    <source>
        <dbReference type="EMBL" id="QHU21415.1"/>
    </source>
</evidence>
<dbReference type="GO" id="GO:0005736">
    <property type="term" value="C:RNA polymerase I complex"/>
    <property type="evidence" value="ECO:0007669"/>
    <property type="project" value="TreeGrafter"/>
</dbReference>
<dbReference type="GO" id="GO:0003899">
    <property type="term" value="F:DNA-directed RNA polymerase activity"/>
    <property type="evidence" value="ECO:0007669"/>
    <property type="project" value="InterPro"/>
</dbReference>
<dbReference type="PANTHER" id="PTHR10535">
    <property type="entry name" value="DNA-DIRECTED RNA POLYMERASES I, II, AND III SUBUNIT RPABC1"/>
    <property type="match status" value="1"/>
</dbReference>
<dbReference type="SUPFAM" id="SSF55287">
    <property type="entry name" value="RPB5-like RNA polymerase subunit"/>
    <property type="match status" value="1"/>
</dbReference>
<dbReference type="EMBL" id="MN740989">
    <property type="protein sequence ID" value="QHU21415.1"/>
    <property type="molecule type" value="Genomic_DNA"/>
</dbReference>
<organism evidence="3">
    <name type="scientific">viral metagenome</name>
    <dbReference type="NCBI Taxonomy" id="1070528"/>
    <lineage>
        <taxon>unclassified sequences</taxon>
        <taxon>metagenomes</taxon>
        <taxon>organismal metagenomes</taxon>
    </lineage>
</organism>